<dbReference type="Pfam" id="PF03704">
    <property type="entry name" value="BTAD"/>
    <property type="match status" value="1"/>
</dbReference>
<comment type="caution">
    <text evidence="6">The sequence shown here is derived from an EMBL/GenBank/DDBJ whole genome shotgun (WGS) entry which is preliminary data.</text>
</comment>
<evidence type="ECO:0000256" key="3">
    <source>
        <dbReference type="PROSITE-ProRule" id="PRU01091"/>
    </source>
</evidence>
<dbReference type="InterPro" id="IPR027417">
    <property type="entry name" value="P-loop_NTPase"/>
</dbReference>
<dbReference type="InterPro" id="IPR051677">
    <property type="entry name" value="AfsR-DnrI-RedD_regulator"/>
</dbReference>
<dbReference type="Gene3D" id="3.40.50.300">
    <property type="entry name" value="P-loop containing nucleotide triphosphate hydrolases"/>
    <property type="match status" value="1"/>
</dbReference>
<keyword evidence="2 3" id="KW-0238">DNA-binding</keyword>
<evidence type="ECO:0000259" key="5">
    <source>
        <dbReference type="PROSITE" id="PS51755"/>
    </source>
</evidence>
<feature type="region of interest" description="Disordered" evidence="4">
    <location>
        <begin position="1"/>
        <end position="28"/>
    </location>
</feature>
<dbReference type="SMART" id="SM00862">
    <property type="entry name" value="Trans_reg_C"/>
    <property type="match status" value="1"/>
</dbReference>
<dbReference type="RefSeq" id="WP_378527498.1">
    <property type="nucleotide sequence ID" value="NZ_JBHSNS010000010.1"/>
</dbReference>
<dbReference type="InterPro" id="IPR036388">
    <property type="entry name" value="WH-like_DNA-bd_sf"/>
</dbReference>
<evidence type="ECO:0000256" key="4">
    <source>
        <dbReference type="SAM" id="MobiDB-lite"/>
    </source>
</evidence>
<evidence type="ECO:0000313" key="6">
    <source>
        <dbReference type="EMBL" id="MFC5730644.1"/>
    </source>
</evidence>
<evidence type="ECO:0000256" key="2">
    <source>
        <dbReference type="ARBA" id="ARBA00023125"/>
    </source>
</evidence>
<dbReference type="PROSITE" id="PS51755">
    <property type="entry name" value="OMPR_PHOB"/>
    <property type="match status" value="1"/>
</dbReference>
<comment type="similarity">
    <text evidence="1">Belongs to the AfsR/DnrI/RedD regulatory family.</text>
</comment>
<evidence type="ECO:0000256" key="1">
    <source>
        <dbReference type="ARBA" id="ARBA00005820"/>
    </source>
</evidence>
<keyword evidence="7" id="KW-1185">Reference proteome</keyword>
<dbReference type="EMBL" id="JBHSNS010000010">
    <property type="protein sequence ID" value="MFC5730644.1"/>
    <property type="molecule type" value="Genomic_DNA"/>
</dbReference>
<feature type="DNA-binding region" description="OmpR/PhoB-type" evidence="3">
    <location>
        <begin position="699"/>
        <end position="805"/>
    </location>
</feature>
<dbReference type="Proteomes" id="UP001596072">
    <property type="component" value="Unassembled WGS sequence"/>
</dbReference>
<sequence length="953" mass="102786">MTSSADRITLPGRAPTAPLRHEPTGVPEAPGLVRRRLNRCLDRFADVRIGAVIAPAGAGKTTALAHWARASGLDVTWWRATSRAGDPVDQVIRGVAEAVHVLAPQRARARGRESLVDRLAEYDGRPVIVIDDFHHVDHPEVGRLLEELLQAGGARLVVASRHEPSLNLARSELPSVVVGADDLRFRQSETEELFATVHGEPLTDQDGWLLTRQTDGLAAALHLFHQATHGAGDQSRRDALLELPDGATFATGYVVREILSGLDAADLRLLRLTAPLETLTPARCSGLVEADCDRRLRELARQGLLRRLPGGYAVARVVRRHLIEELRDELGARAFADHARSCAARMDADGQPAAAVRAYAALGDWRSAQAVLEGDGPTVLADPDLDWVDAPCATGPWQRVGSAVRELRAGHLNAARDLLGSVPPDAPVSLVEIDARLRRTLRIWTDGDLVPGPQWFERLRATVHRPDPLRYAHAGTTADQSLEQRLLHAVECAVAGDLVTARRLAELAPADDLPALVLSGLSVLLSFPGSIDRLVDEAERGGVPWIVRLARGIAEPASVPRRLADADAVGDRWGAAVIAGAQAMRQVREGDPSVAEFEDLVRRCRSLLAPALEAWARSGLALAAAWTGSPDAAREAELAVGFAHSAQVPGALAIAWGVLGTLRRDPDLLADAAAEADRIGLGCRPWEWSPGGPERRAAVMVTERPAPLELRCFGGFVVRVDGVVPRFDGVRPRARSLLRMLALHAGTPVHRELLVDAMWPQLDSSAGTHNLHVCVSSLRAALEPGVARGASRLLVRDGDRYSLVLPPGSVADLREFDHAVRVAEECRNRGDVEQAVASLERALDLYRGDVLPEDGPSEWVVGVRDRYRVRAAEAAALLADLHLVQARPCDAAVAAQRSIDIEPCRDASWRLLIKAYDAAQDLAAAERARRSYASVLASLGVVESTADLVRADR</sequence>
<dbReference type="SUPFAM" id="SSF46894">
    <property type="entry name" value="C-terminal effector domain of the bipartite response regulators"/>
    <property type="match status" value="1"/>
</dbReference>
<dbReference type="Gene3D" id="1.25.40.10">
    <property type="entry name" value="Tetratricopeptide repeat domain"/>
    <property type="match status" value="1"/>
</dbReference>
<dbReference type="InterPro" id="IPR049945">
    <property type="entry name" value="AAA_22"/>
</dbReference>
<dbReference type="InterPro" id="IPR016032">
    <property type="entry name" value="Sig_transdc_resp-reg_C-effctor"/>
</dbReference>
<protein>
    <submittedName>
        <fullName evidence="6">BTAD domain-containing putative transcriptional regulator</fullName>
    </submittedName>
</protein>
<name>A0ABW0ZME6_9ACTN</name>
<reference evidence="7" key="1">
    <citation type="journal article" date="2019" name="Int. J. Syst. Evol. Microbiol.">
        <title>The Global Catalogue of Microorganisms (GCM) 10K type strain sequencing project: providing services to taxonomists for standard genome sequencing and annotation.</title>
        <authorList>
            <consortium name="The Broad Institute Genomics Platform"/>
            <consortium name="The Broad Institute Genome Sequencing Center for Infectious Disease"/>
            <person name="Wu L."/>
            <person name="Ma J."/>
        </authorList>
    </citation>
    <scope>NUCLEOTIDE SEQUENCE [LARGE SCALE GENOMIC DNA]</scope>
    <source>
        <strain evidence="7">YIM 94188</strain>
    </source>
</reference>
<gene>
    <name evidence="6" type="ORF">ACFPQB_17110</name>
</gene>
<dbReference type="SMART" id="SM01043">
    <property type="entry name" value="BTAD"/>
    <property type="match status" value="1"/>
</dbReference>
<dbReference type="Pfam" id="PF13401">
    <property type="entry name" value="AAA_22"/>
    <property type="match status" value="1"/>
</dbReference>
<feature type="domain" description="OmpR/PhoB-type" evidence="5">
    <location>
        <begin position="699"/>
        <end position="805"/>
    </location>
</feature>
<evidence type="ECO:0000313" key="7">
    <source>
        <dbReference type="Proteomes" id="UP001596072"/>
    </source>
</evidence>
<dbReference type="InterPro" id="IPR001867">
    <property type="entry name" value="OmpR/PhoB-type_DNA-bd"/>
</dbReference>
<dbReference type="SUPFAM" id="SSF48452">
    <property type="entry name" value="TPR-like"/>
    <property type="match status" value="1"/>
</dbReference>
<dbReference type="InterPro" id="IPR005158">
    <property type="entry name" value="BTAD"/>
</dbReference>
<organism evidence="6 7">
    <name type="scientific">Nocardioides vastitatis</name>
    <dbReference type="NCBI Taxonomy" id="2568655"/>
    <lineage>
        <taxon>Bacteria</taxon>
        <taxon>Bacillati</taxon>
        <taxon>Actinomycetota</taxon>
        <taxon>Actinomycetes</taxon>
        <taxon>Propionibacteriales</taxon>
        <taxon>Nocardioidaceae</taxon>
        <taxon>Nocardioides</taxon>
    </lineage>
</organism>
<dbReference type="Pfam" id="PF00486">
    <property type="entry name" value="Trans_reg_C"/>
    <property type="match status" value="1"/>
</dbReference>
<dbReference type="PANTHER" id="PTHR35807">
    <property type="entry name" value="TRANSCRIPTIONAL REGULATOR REDD-RELATED"/>
    <property type="match status" value="1"/>
</dbReference>
<dbReference type="InterPro" id="IPR011990">
    <property type="entry name" value="TPR-like_helical_dom_sf"/>
</dbReference>
<dbReference type="Gene3D" id="1.10.10.10">
    <property type="entry name" value="Winged helix-like DNA-binding domain superfamily/Winged helix DNA-binding domain"/>
    <property type="match status" value="1"/>
</dbReference>
<proteinExistence type="inferred from homology"/>
<accession>A0ABW0ZME6</accession>
<dbReference type="SUPFAM" id="SSF52540">
    <property type="entry name" value="P-loop containing nucleoside triphosphate hydrolases"/>
    <property type="match status" value="1"/>
</dbReference>